<protein>
    <submittedName>
        <fullName evidence="1">Ribosomal protein S5 domain 2-type protein</fullName>
    </submittedName>
</protein>
<dbReference type="EMBL" id="MU273484">
    <property type="protein sequence ID" value="KAI0035456.1"/>
    <property type="molecule type" value="Genomic_DNA"/>
</dbReference>
<accession>A0ACB8QUB8</accession>
<keyword evidence="1" id="KW-0687">Ribonucleoprotein</keyword>
<sequence length="258" mass="28829">MSNLDSFVSHSHPPPECVATSSEITDRESVFVAHIFPASSPVRARAAQAHLKRVVHAKKPATHEMYAYRCMVLKKGRDGLGEDDFEVVEGSEDDREQWAGPRILKIMRSEAVMDAIVVVSRWYGGVMLGPIRFTHIEDCTREVCKAFRVRDEMNDCITALRAYDDSLAKLRTELEDLRKMNADEASSSPDVPEKATVRDCADEPPAKKRRLEPSQDYTALSRSADLVKARRLINARESAMKAVQKLIDKTKTGNAAPS</sequence>
<gene>
    <name evidence="1" type="ORF">K488DRAFT_43169</name>
</gene>
<proteinExistence type="predicted"/>
<reference evidence="1" key="2">
    <citation type="journal article" date="2022" name="New Phytol.">
        <title>Evolutionary transition to the ectomycorrhizal habit in the genomes of a hyperdiverse lineage of mushroom-forming fungi.</title>
        <authorList>
            <person name="Looney B."/>
            <person name="Miyauchi S."/>
            <person name="Morin E."/>
            <person name="Drula E."/>
            <person name="Courty P.E."/>
            <person name="Kohler A."/>
            <person name="Kuo A."/>
            <person name="LaButti K."/>
            <person name="Pangilinan J."/>
            <person name="Lipzen A."/>
            <person name="Riley R."/>
            <person name="Andreopoulos W."/>
            <person name="He G."/>
            <person name="Johnson J."/>
            <person name="Nolan M."/>
            <person name="Tritt A."/>
            <person name="Barry K.W."/>
            <person name="Grigoriev I.V."/>
            <person name="Nagy L.G."/>
            <person name="Hibbett D."/>
            <person name="Henrissat B."/>
            <person name="Matheny P.B."/>
            <person name="Labbe J."/>
            <person name="Martin F.M."/>
        </authorList>
    </citation>
    <scope>NUCLEOTIDE SEQUENCE</scope>
    <source>
        <strain evidence="1">EC-137</strain>
    </source>
</reference>
<keyword evidence="2" id="KW-1185">Reference proteome</keyword>
<evidence type="ECO:0000313" key="1">
    <source>
        <dbReference type="EMBL" id="KAI0035456.1"/>
    </source>
</evidence>
<comment type="caution">
    <text evidence="1">The sequence shown here is derived from an EMBL/GenBank/DDBJ whole genome shotgun (WGS) entry which is preliminary data.</text>
</comment>
<organism evidence="1 2">
    <name type="scientific">Vararia minispora EC-137</name>
    <dbReference type="NCBI Taxonomy" id="1314806"/>
    <lineage>
        <taxon>Eukaryota</taxon>
        <taxon>Fungi</taxon>
        <taxon>Dikarya</taxon>
        <taxon>Basidiomycota</taxon>
        <taxon>Agaricomycotina</taxon>
        <taxon>Agaricomycetes</taxon>
        <taxon>Russulales</taxon>
        <taxon>Lachnocladiaceae</taxon>
        <taxon>Vararia</taxon>
    </lineage>
</organism>
<reference evidence="1" key="1">
    <citation type="submission" date="2021-02" db="EMBL/GenBank/DDBJ databases">
        <authorList>
            <consortium name="DOE Joint Genome Institute"/>
            <person name="Ahrendt S."/>
            <person name="Looney B.P."/>
            <person name="Miyauchi S."/>
            <person name="Morin E."/>
            <person name="Drula E."/>
            <person name="Courty P.E."/>
            <person name="Chicoki N."/>
            <person name="Fauchery L."/>
            <person name="Kohler A."/>
            <person name="Kuo A."/>
            <person name="Labutti K."/>
            <person name="Pangilinan J."/>
            <person name="Lipzen A."/>
            <person name="Riley R."/>
            <person name="Andreopoulos W."/>
            <person name="He G."/>
            <person name="Johnson J."/>
            <person name="Barry K.W."/>
            <person name="Grigoriev I.V."/>
            <person name="Nagy L."/>
            <person name="Hibbett D."/>
            <person name="Henrissat B."/>
            <person name="Matheny P.B."/>
            <person name="Labbe J."/>
            <person name="Martin F."/>
        </authorList>
    </citation>
    <scope>NUCLEOTIDE SEQUENCE</scope>
    <source>
        <strain evidence="1">EC-137</strain>
    </source>
</reference>
<evidence type="ECO:0000313" key="2">
    <source>
        <dbReference type="Proteomes" id="UP000814128"/>
    </source>
</evidence>
<name>A0ACB8QUB8_9AGAM</name>
<dbReference type="Proteomes" id="UP000814128">
    <property type="component" value="Unassembled WGS sequence"/>
</dbReference>
<keyword evidence="1" id="KW-0689">Ribosomal protein</keyword>